<evidence type="ECO:0000256" key="2">
    <source>
        <dbReference type="SAM" id="SignalP"/>
    </source>
</evidence>
<feature type="domain" description="Glucose/Sorbosone dehydrogenase" evidence="3">
    <location>
        <begin position="40"/>
        <end position="404"/>
    </location>
</feature>
<sequence>MRLSNAVQTILLVLFVLVANTNHAQNETFTMTQIGSNNLLNSAWDLNYGPDNYLWVTEKTTGIVARINPSNGQRDNLIQIADVSSTGGQDGLIGMAIHPELLSTNPYVYVSYTYLAQGQRKQKIVRYTYQINGNDGSLASPFILISNLPASNDHNSGRLIIGSDLKIYYTIGDQGVKNCNTNLAQFLPTQQEINAQNWANYPGKILRLNLDGTIPSDNPEINGVVSHIYTYGHRNPQGLVFGSNGILYSDEHGPSSDDEVNIINSGKNYGWPFVAGVKDNLMYDSDGCLTTETSFTAPNYQDPLLSMFLPNAYKDPACTDSWMCRPNIAPSSIAVYESNAIPNWTNSLLITSLKKGRVYRLKLDANGTAVVGEPIQHFYTPNRYRDIVVSPDGKSIYIITDSSGKTSDASGFNQVSSVQNPGTILKFTVNESLSVENLNADDVFKTWQNSTFNKLYIDIKKSNETNFKAELINTLGQVVKQFTELESGLNEFSINNVPSGIYILKLYNSNLFLHKQILLN</sequence>
<dbReference type="Pfam" id="PF18962">
    <property type="entry name" value="Por_Secre_tail"/>
    <property type="match status" value="1"/>
</dbReference>
<dbReference type="PANTHER" id="PTHR19328">
    <property type="entry name" value="HEDGEHOG-INTERACTING PROTEIN"/>
    <property type="match status" value="1"/>
</dbReference>
<dbReference type="InterPro" id="IPR012938">
    <property type="entry name" value="Glc/Sorbosone_DH"/>
</dbReference>
<keyword evidence="6" id="KW-1185">Reference proteome</keyword>
<evidence type="ECO:0000313" key="5">
    <source>
        <dbReference type="EMBL" id="MFD0988620.1"/>
    </source>
</evidence>
<evidence type="ECO:0000256" key="1">
    <source>
        <dbReference type="ARBA" id="ARBA00022729"/>
    </source>
</evidence>
<organism evidence="5 6">
    <name type="scientific">Mariniflexile jejuense</name>
    <dbReference type="NCBI Taxonomy" id="1173582"/>
    <lineage>
        <taxon>Bacteria</taxon>
        <taxon>Pseudomonadati</taxon>
        <taxon>Bacteroidota</taxon>
        <taxon>Flavobacteriia</taxon>
        <taxon>Flavobacteriales</taxon>
        <taxon>Flavobacteriaceae</taxon>
        <taxon>Mariniflexile</taxon>
    </lineage>
</organism>
<dbReference type="Proteomes" id="UP001597061">
    <property type="component" value="Unassembled WGS sequence"/>
</dbReference>
<reference evidence="6" key="1">
    <citation type="journal article" date="2019" name="Int. J. Syst. Evol. Microbiol.">
        <title>The Global Catalogue of Microorganisms (GCM) 10K type strain sequencing project: providing services to taxonomists for standard genome sequencing and annotation.</title>
        <authorList>
            <consortium name="The Broad Institute Genomics Platform"/>
            <consortium name="The Broad Institute Genome Sequencing Center for Infectious Disease"/>
            <person name="Wu L."/>
            <person name="Ma J."/>
        </authorList>
    </citation>
    <scope>NUCLEOTIDE SEQUENCE [LARGE SCALE GENOMIC DNA]</scope>
    <source>
        <strain evidence="6">CCUG 62414</strain>
    </source>
</reference>
<feature type="chain" id="PRO_5047147705" evidence="2">
    <location>
        <begin position="25"/>
        <end position="520"/>
    </location>
</feature>
<dbReference type="SUPFAM" id="SSF50952">
    <property type="entry name" value="Soluble quinoprotein glucose dehydrogenase"/>
    <property type="match status" value="1"/>
</dbReference>
<evidence type="ECO:0000313" key="6">
    <source>
        <dbReference type="Proteomes" id="UP001597061"/>
    </source>
</evidence>
<feature type="domain" description="Secretion system C-terminal sorting" evidence="4">
    <location>
        <begin position="453"/>
        <end position="515"/>
    </location>
</feature>
<dbReference type="RefSeq" id="WP_379924182.1">
    <property type="nucleotide sequence ID" value="NZ_JBHTJI010000001.1"/>
</dbReference>
<dbReference type="InterPro" id="IPR011041">
    <property type="entry name" value="Quinoprot_gluc/sorb_DH_b-prop"/>
</dbReference>
<keyword evidence="1 2" id="KW-0732">Signal</keyword>
<dbReference type="PANTHER" id="PTHR19328:SF13">
    <property type="entry name" value="HIPL1 PROTEIN"/>
    <property type="match status" value="1"/>
</dbReference>
<name>A0ABW3JDQ9_9FLAO</name>
<dbReference type="Pfam" id="PF07995">
    <property type="entry name" value="GSDH"/>
    <property type="match status" value="1"/>
</dbReference>
<gene>
    <name evidence="5" type="ORF">ACFQ1R_00805</name>
</gene>
<dbReference type="NCBIfam" id="TIGR04183">
    <property type="entry name" value="Por_Secre_tail"/>
    <property type="match status" value="1"/>
</dbReference>
<comment type="caution">
    <text evidence="5">The sequence shown here is derived from an EMBL/GenBank/DDBJ whole genome shotgun (WGS) entry which is preliminary data.</text>
</comment>
<feature type="signal peptide" evidence="2">
    <location>
        <begin position="1"/>
        <end position="24"/>
    </location>
</feature>
<dbReference type="EMBL" id="JBHTJI010000001">
    <property type="protein sequence ID" value="MFD0988620.1"/>
    <property type="molecule type" value="Genomic_DNA"/>
</dbReference>
<protein>
    <submittedName>
        <fullName evidence="5">PQQ-dependent sugar dehydrogenase</fullName>
    </submittedName>
</protein>
<accession>A0ABW3JDQ9</accession>
<proteinExistence type="predicted"/>
<dbReference type="InterPro" id="IPR026444">
    <property type="entry name" value="Secre_tail"/>
</dbReference>
<evidence type="ECO:0000259" key="4">
    <source>
        <dbReference type="Pfam" id="PF18962"/>
    </source>
</evidence>
<dbReference type="InterPro" id="IPR011042">
    <property type="entry name" value="6-blade_b-propeller_TolB-like"/>
</dbReference>
<evidence type="ECO:0000259" key="3">
    <source>
        <dbReference type="Pfam" id="PF07995"/>
    </source>
</evidence>
<dbReference type="Gene3D" id="2.120.10.30">
    <property type="entry name" value="TolB, C-terminal domain"/>
    <property type="match status" value="1"/>
</dbReference>